<proteinExistence type="predicted"/>
<dbReference type="Proteomes" id="UP000288805">
    <property type="component" value="Unassembled WGS sequence"/>
</dbReference>
<comment type="caution">
    <text evidence="1">The sequence shown here is derived from an EMBL/GenBank/DDBJ whole genome shotgun (WGS) entry which is preliminary data.</text>
</comment>
<evidence type="ECO:0008006" key="3">
    <source>
        <dbReference type="Google" id="ProtNLM"/>
    </source>
</evidence>
<dbReference type="EMBL" id="QGNW01000020">
    <property type="protein sequence ID" value="RVX14788.1"/>
    <property type="molecule type" value="Genomic_DNA"/>
</dbReference>
<reference evidence="1 2" key="1">
    <citation type="journal article" date="2018" name="PLoS Genet.">
        <title>Population sequencing reveals clonal diversity and ancestral inbreeding in the grapevine cultivar Chardonnay.</title>
        <authorList>
            <person name="Roach M.J."/>
            <person name="Johnson D.L."/>
            <person name="Bohlmann J."/>
            <person name="van Vuuren H.J."/>
            <person name="Jones S.J."/>
            <person name="Pretorius I.S."/>
            <person name="Schmidt S.A."/>
            <person name="Borneman A.R."/>
        </authorList>
    </citation>
    <scope>NUCLEOTIDE SEQUENCE [LARGE SCALE GENOMIC DNA]</scope>
    <source>
        <strain evidence="2">cv. Chardonnay</strain>
        <tissue evidence="1">Leaf</tissue>
    </source>
</reference>
<evidence type="ECO:0000313" key="1">
    <source>
        <dbReference type="EMBL" id="RVX14788.1"/>
    </source>
</evidence>
<organism evidence="1 2">
    <name type="scientific">Vitis vinifera</name>
    <name type="common">Grape</name>
    <dbReference type="NCBI Taxonomy" id="29760"/>
    <lineage>
        <taxon>Eukaryota</taxon>
        <taxon>Viridiplantae</taxon>
        <taxon>Streptophyta</taxon>
        <taxon>Embryophyta</taxon>
        <taxon>Tracheophyta</taxon>
        <taxon>Spermatophyta</taxon>
        <taxon>Magnoliopsida</taxon>
        <taxon>eudicotyledons</taxon>
        <taxon>Gunneridae</taxon>
        <taxon>Pentapetalae</taxon>
        <taxon>rosids</taxon>
        <taxon>Vitales</taxon>
        <taxon>Vitaceae</taxon>
        <taxon>Viteae</taxon>
        <taxon>Vitis</taxon>
    </lineage>
</organism>
<name>A0A438K0T6_VITVI</name>
<dbReference type="AlphaFoldDB" id="A0A438K0T6"/>
<gene>
    <name evidence="1" type="ORF">CK203_012026</name>
</gene>
<evidence type="ECO:0000313" key="2">
    <source>
        <dbReference type="Proteomes" id="UP000288805"/>
    </source>
</evidence>
<sequence>MLVEKEDRIWRCPTWYLHMILLSSMMPQRSKWNYLSWTLMWFEVILDLKINLEKSELIPIRGIANVEDLDRVLGCRVGSLPTKYLGLLLQASFRSSPVYYEVEERFYKRPPM</sequence>
<protein>
    <recommendedName>
        <fullName evidence="3">Reverse transcriptase domain-containing protein</fullName>
    </recommendedName>
</protein>
<accession>A0A438K0T6</accession>